<evidence type="ECO:0000256" key="1">
    <source>
        <dbReference type="ARBA" id="ARBA00022475"/>
    </source>
</evidence>
<dbReference type="EMBL" id="CZBP01000044">
    <property type="protein sequence ID" value="CUQ39955.1"/>
    <property type="molecule type" value="Genomic_DNA"/>
</dbReference>
<dbReference type="Gene3D" id="3.40.190.10">
    <property type="entry name" value="Periplasmic binding protein-like II"/>
    <property type="match status" value="2"/>
</dbReference>
<dbReference type="Proteomes" id="UP000095762">
    <property type="component" value="Unassembled WGS sequence"/>
</dbReference>
<name>A0A174W7A5_9FIRM</name>
<reference evidence="6 7" key="1">
    <citation type="submission" date="2015-09" db="EMBL/GenBank/DDBJ databases">
        <authorList>
            <consortium name="Pathogen Informatics"/>
        </authorList>
    </citation>
    <scope>NUCLEOTIDE SEQUENCE [LARGE SCALE GENOMIC DNA]</scope>
    <source>
        <strain evidence="6 7">2789STDY5834957</strain>
    </source>
</reference>
<keyword evidence="2" id="KW-0732">Signal</keyword>
<proteinExistence type="predicted"/>
<dbReference type="RefSeq" id="WP_055060612.1">
    <property type="nucleotide sequence ID" value="NZ_CZBP01000044.1"/>
</dbReference>
<organism evidence="6 7">
    <name type="scientific">Blautia obeum</name>
    <dbReference type="NCBI Taxonomy" id="40520"/>
    <lineage>
        <taxon>Bacteria</taxon>
        <taxon>Bacillati</taxon>
        <taxon>Bacillota</taxon>
        <taxon>Clostridia</taxon>
        <taxon>Lachnospirales</taxon>
        <taxon>Lachnospiraceae</taxon>
        <taxon>Blautia</taxon>
    </lineage>
</organism>
<dbReference type="SUPFAM" id="SSF53850">
    <property type="entry name" value="Periplasmic binding protein-like II"/>
    <property type="match status" value="1"/>
</dbReference>
<sequence length="444" mass="50733">MRIKKGMFFIVILIGSLIGSANMKEVKAEDSDSIEDIVELSLLYSGSDVTWVAAMETLCDEFMAQNPDIIINTENSGEANCENELKVKEALDEFPDIFELENVDAFADAGKLGAIDAEVSDMVTNVIVINKKSYGLPIYATTNGVIYNKNIFKKYGLEIPNSYEEFIQICDTLKAEGICPLAIGGNQEENMTYWLNYFFQKDIMEENPDWLEMRKERSVKFTSAESIHMLEDLKELFSKGYILEDSENMTENQIVTRMTENQFAMIYAGPWLFTKIIDAYPMSTESDKTPLGEEIPEDQDPVTYRLGWFFLGNDNGHLTALTRNNAYWALSETCTEDTRKKEAAQRFLKFFYTKENYRSMIQGMYGLPVTKEAIIYPAPSAQQKLLKDYRYADKNTVYLGMQGTASSFLTDVNKILKELYTGEYTVEKTAEEIDQAWDREAQEE</sequence>
<dbReference type="PANTHER" id="PTHR43649">
    <property type="entry name" value="ARABINOSE-BINDING PROTEIN-RELATED"/>
    <property type="match status" value="1"/>
</dbReference>
<dbReference type="Pfam" id="PF01547">
    <property type="entry name" value="SBP_bac_1"/>
    <property type="match status" value="1"/>
</dbReference>
<dbReference type="PANTHER" id="PTHR43649:SF33">
    <property type="entry name" value="POLYGALACTURONAN_RHAMNOGALACTURONAN-BINDING PROTEIN YTCQ"/>
    <property type="match status" value="1"/>
</dbReference>
<keyword evidence="5" id="KW-0449">Lipoprotein</keyword>
<evidence type="ECO:0000256" key="5">
    <source>
        <dbReference type="ARBA" id="ARBA00023288"/>
    </source>
</evidence>
<gene>
    <name evidence="6" type="ORF">ERS852569_03656</name>
</gene>
<dbReference type="InterPro" id="IPR050490">
    <property type="entry name" value="Bact_solute-bd_prot1"/>
</dbReference>
<evidence type="ECO:0000256" key="3">
    <source>
        <dbReference type="ARBA" id="ARBA00023136"/>
    </source>
</evidence>
<dbReference type="InterPro" id="IPR006059">
    <property type="entry name" value="SBP"/>
</dbReference>
<evidence type="ECO:0000256" key="4">
    <source>
        <dbReference type="ARBA" id="ARBA00023139"/>
    </source>
</evidence>
<keyword evidence="1" id="KW-1003">Cell membrane</keyword>
<accession>A0A174W7A5</accession>
<evidence type="ECO:0000256" key="2">
    <source>
        <dbReference type="ARBA" id="ARBA00022729"/>
    </source>
</evidence>
<dbReference type="AlphaFoldDB" id="A0A174W7A5"/>
<keyword evidence="3" id="KW-0472">Membrane</keyword>
<protein>
    <submittedName>
        <fullName evidence="6">Maltose-binding periplasmic proteins/domains</fullName>
    </submittedName>
</protein>
<keyword evidence="4" id="KW-0564">Palmitate</keyword>
<evidence type="ECO:0000313" key="7">
    <source>
        <dbReference type="Proteomes" id="UP000095762"/>
    </source>
</evidence>
<evidence type="ECO:0000313" key="6">
    <source>
        <dbReference type="EMBL" id="CUQ39955.1"/>
    </source>
</evidence>